<dbReference type="InterPro" id="IPR018000">
    <property type="entry name" value="Neurotransmitter_ion_chnl_CS"/>
</dbReference>
<dbReference type="Pfam" id="PF02932">
    <property type="entry name" value="Neur_chan_memb"/>
    <property type="match status" value="1"/>
</dbReference>
<dbReference type="InterPro" id="IPR006029">
    <property type="entry name" value="Neurotrans-gated_channel_TM"/>
</dbReference>
<dbReference type="WBParaSite" id="Gr19_v10_g384.t1">
    <property type="protein sequence ID" value="Gr19_v10_g384.t1"/>
    <property type="gene ID" value="Gr19_v10_g384"/>
</dbReference>
<feature type="region of interest" description="Disordered" evidence="12">
    <location>
        <begin position="1"/>
        <end position="50"/>
    </location>
</feature>
<evidence type="ECO:0000313" key="16">
    <source>
        <dbReference type="WBParaSite" id="Gr19_v10_g384.t1"/>
    </source>
</evidence>
<dbReference type="InterPro" id="IPR038050">
    <property type="entry name" value="Neuro_actylchol_rec"/>
</dbReference>
<feature type="transmembrane region" description="Helical" evidence="11">
    <location>
        <begin position="429"/>
        <end position="452"/>
    </location>
</feature>
<evidence type="ECO:0000256" key="10">
    <source>
        <dbReference type="ARBA" id="ARBA00023303"/>
    </source>
</evidence>
<dbReference type="GO" id="GO:0005886">
    <property type="term" value="C:plasma membrane"/>
    <property type="evidence" value="ECO:0007669"/>
    <property type="project" value="UniProtKB-SubCell"/>
</dbReference>
<evidence type="ECO:0000256" key="8">
    <source>
        <dbReference type="ARBA" id="ARBA00023065"/>
    </source>
</evidence>
<dbReference type="GO" id="GO:0004888">
    <property type="term" value="F:transmembrane signaling receptor activity"/>
    <property type="evidence" value="ECO:0007669"/>
    <property type="project" value="InterPro"/>
</dbReference>
<dbReference type="PRINTS" id="PR00252">
    <property type="entry name" value="NRIONCHANNEL"/>
</dbReference>
<dbReference type="Gene3D" id="1.20.58.390">
    <property type="entry name" value="Neurotransmitter-gated ion-channel transmembrane domain"/>
    <property type="match status" value="1"/>
</dbReference>
<dbReference type="SUPFAM" id="SSF90112">
    <property type="entry name" value="Neurotransmitter-gated ion-channel transmembrane pore"/>
    <property type="match status" value="1"/>
</dbReference>
<keyword evidence="9 11" id="KW-0472">Membrane</keyword>
<evidence type="ECO:0000256" key="5">
    <source>
        <dbReference type="ARBA" id="ARBA00022692"/>
    </source>
</evidence>
<dbReference type="InterPro" id="IPR006201">
    <property type="entry name" value="Neur_channel"/>
</dbReference>
<evidence type="ECO:0000256" key="6">
    <source>
        <dbReference type="ARBA" id="ARBA00022729"/>
    </source>
</evidence>
<evidence type="ECO:0000256" key="11">
    <source>
        <dbReference type="RuleBase" id="RU000687"/>
    </source>
</evidence>
<dbReference type="PROSITE" id="PS00236">
    <property type="entry name" value="NEUROTR_ION_CHANNEL"/>
    <property type="match status" value="1"/>
</dbReference>
<evidence type="ECO:0000256" key="7">
    <source>
        <dbReference type="ARBA" id="ARBA00022989"/>
    </source>
</evidence>
<name>A0A914HTJ7_GLORO</name>
<keyword evidence="3 11" id="KW-0813">Transport</keyword>
<proteinExistence type="inferred from homology"/>
<evidence type="ECO:0000256" key="1">
    <source>
        <dbReference type="ARBA" id="ARBA00004141"/>
    </source>
</evidence>
<dbReference type="InterPro" id="IPR036719">
    <property type="entry name" value="Neuro-gated_channel_TM_sf"/>
</dbReference>
<dbReference type="CDD" id="cd18990">
    <property type="entry name" value="LGIC_ECD_GABAAR"/>
    <property type="match status" value="1"/>
</dbReference>
<dbReference type="AlphaFoldDB" id="A0A914HTJ7"/>
<dbReference type="Proteomes" id="UP000887572">
    <property type="component" value="Unplaced"/>
</dbReference>
<dbReference type="InterPro" id="IPR036734">
    <property type="entry name" value="Neur_chan_lig-bd_sf"/>
</dbReference>
<organism evidence="15 16">
    <name type="scientific">Globodera rostochiensis</name>
    <name type="common">Golden nematode worm</name>
    <name type="synonym">Heterodera rostochiensis</name>
    <dbReference type="NCBI Taxonomy" id="31243"/>
    <lineage>
        <taxon>Eukaryota</taxon>
        <taxon>Metazoa</taxon>
        <taxon>Ecdysozoa</taxon>
        <taxon>Nematoda</taxon>
        <taxon>Chromadorea</taxon>
        <taxon>Rhabditida</taxon>
        <taxon>Tylenchina</taxon>
        <taxon>Tylenchomorpha</taxon>
        <taxon>Tylenchoidea</taxon>
        <taxon>Heteroderidae</taxon>
        <taxon>Heteroderinae</taxon>
        <taxon>Globodera</taxon>
    </lineage>
</organism>
<keyword evidence="8 11" id="KW-0406">Ion transport</keyword>
<feature type="transmembrane region" description="Helical" evidence="11">
    <location>
        <begin position="59"/>
        <end position="83"/>
    </location>
</feature>
<keyword evidence="6" id="KW-0732">Signal</keyword>
<keyword evidence="10 11" id="KW-0407">Ion channel</keyword>
<protein>
    <submittedName>
        <fullName evidence="16">Ligand-gated ion channel 50</fullName>
    </submittedName>
</protein>
<dbReference type="Gene3D" id="2.70.170.10">
    <property type="entry name" value="Neurotransmitter-gated ion-channel ligand-binding domain"/>
    <property type="match status" value="1"/>
</dbReference>
<evidence type="ECO:0000313" key="15">
    <source>
        <dbReference type="Proteomes" id="UP000887572"/>
    </source>
</evidence>
<dbReference type="PANTHER" id="PTHR18945">
    <property type="entry name" value="NEUROTRANSMITTER GATED ION CHANNEL"/>
    <property type="match status" value="1"/>
</dbReference>
<dbReference type="Pfam" id="PF02931">
    <property type="entry name" value="Neur_chan_LBD"/>
    <property type="match status" value="1"/>
</dbReference>
<comment type="subcellular location">
    <subcellularLocation>
        <location evidence="2">Cell membrane</location>
    </subcellularLocation>
    <subcellularLocation>
        <location evidence="1">Membrane</location>
        <topology evidence="1">Multi-pass membrane protein</topology>
    </subcellularLocation>
</comment>
<evidence type="ECO:0000256" key="9">
    <source>
        <dbReference type="ARBA" id="ARBA00023136"/>
    </source>
</evidence>
<accession>A0A914HTJ7</accession>
<feature type="transmembrane region" description="Helical" evidence="11">
    <location>
        <begin position="395"/>
        <end position="417"/>
    </location>
</feature>
<feature type="transmembrane region" description="Helical" evidence="11">
    <location>
        <begin position="494"/>
        <end position="513"/>
    </location>
</feature>
<dbReference type="SUPFAM" id="SSF63712">
    <property type="entry name" value="Nicotinic receptor ligand binding domain-like"/>
    <property type="match status" value="1"/>
</dbReference>
<feature type="domain" description="Neurotransmitter-gated ion-channel ligand-binding" evidence="13">
    <location>
        <begin position="165"/>
        <end position="366"/>
    </location>
</feature>
<evidence type="ECO:0000259" key="14">
    <source>
        <dbReference type="Pfam" id="PF02932"/>
    </source>
</evidence>
<dbReference type="CDD" id="cd19049">
    <property type="entry name" value="LGIC_TM_anion"/>
    <property type="match status" value="1"/>
</dbReference>
<feature type="compositionally biased region" description="Polar residues" evidence="12">
    <location>
        <begin position="1"/>
        <end position="26"/>
    </location>
</feature>
<keyword evidence="4" id="KW-1003">Cell membrane</keyword>
<keyword evidence="15" id="KW-1185">Reference proteome</keyword>
<feature type="transmembrane region" description="Helical" evidence="11">
    <location>
        <begin position="368"/>
        <end position="389"/>
    </location>
</feature>
<sequence length="519" mass="59621">MVDSGQQHPGTSESPPCPFPTSSIPNFINDDSPPQRESSLCAAPSPSPHRPDSVPVVHFAHLIGTLFMFIILLFPVLITAQFIPLRAALTSSKAFPPIIEEPISRRPMAAKRLKKRLLTTAKRSLTLSTTAINNTPSSNNSIIVPSYATFPDYCANDTDVIDHILYDTTVHYNLYKLPANPVSVRIELWIQEVTSVSELTQDFEIDLYVNEFWEDPGLSYDYLRPCKGNLSFDHTFLRTIWAPNTCFINSKSAKIHESPFRNVFLMIFPNGSIWSCWRIKATGPCKMDLHKFPMDSINCWLTFESYNYNNNEVRMRWNQPTPVLKFKEINLPDFYMVNHSISIREANYSAGLWDELTVHFHFQRRYGWYLLQGFYPSFLFMFTSWIPFYLGPKAIPARTMIGVNALLAMIFQFGAIIRNLPRVNYVKAIDWWILCGMTFIFASLVELAAVGFKMRNEGRATFRVKDLPKRGGRGGKRKTDALVSCERLDHYSRIAFPAIYTLFNVIYWTYYMFIAKSTT</sequence>
<dbReference type="InterPro" id="IPR006202">
    <property type="entry name" value="Neur_chan_lig-bd"/>
</dbReference>
<keyword evidence="5 11" id="KW-0812">Transmembrane</keyword>
<dbReference type="GO" id="GO:0005230">
    <property type="term" value="F:extracellular ligand-gated monoatomic ion channel activity"/>
    <property type="evidence" value="ECO:0007669"/>
    <property type="project" value="InterPro"/>
</dbReference>
<dbReference type="InterPro" id="IPR006028">
    <property type="entry name" value="GABAA/Glycine_rcpt"/>
</dbReference>
<keyword evidence="7 11" id="KW-1133">Transmembrane helix</keyword>
<evidence type="ECO:0000256" key="12">
    <source>
        <dbReference type="SAM" id="MobiDB-lite"/>
    </source>
</evidence>
<dbReference type="FunFam" id="1.20.58.390:FF:000061">
    <property type="entry name" value="Ligand-Gated ion Channel"/>
    <property type="match status" value="1"/>
</dbReference>
<dbReference type="PRINTS" id="PR00253">
    <property type="entry name" value="GABAARECEPTR"/>
</dbReference>
<evidence type="ECO:0000256" key="2">
    <source>
        <dbReference type="ARBA" id="ARBA00004236"/>
    </source>
</evidence>
<evidence type="ECO:0000256" key="4">
    <source>
        <dbReference type="ARBA" id="ARBA00022475"/>
    </source>
</evidence>
<evidence type="ECO:0000256" key="3">
    <source>
        <dbReference type="ARBA" id="ARBA00022448"/>
    </source>
</evidence>
<evidence type="ECO:0000259" key="13">
    <source>
        <dbReference type="Pfam" id="PF02931"/>
    </source>
</evidence>
<reference evidence="16" key="1">
    <citation type="submission" date="2022-11" db="UniProtKB">
        <authorList>
            <consortium name="WormBaseParasite"/>
        </authorList>
    </citation>
    <scope>IDENTIFICATION</scope>
</reference>
<comment type="similarity">
    <text evidence="11">Belongs to the ligand-gated ion channel (TC 1.A.9) family.</text>
</comment>
<feature type="domain" description="Neurotransmitter-gated ion-channel transmembrane" evidence="14">
    <location>
        <begin position="375"/>
        <end position="452"/>
    </location>
</feature>